<dbReference type="InterPro" id="IPR000719">
    <property type="entry name" value="Prot_kinase_dom"/>
</dbReference>
<dbReference type="PROSITE" id="PS00108">
    <property type="entry name" value="PROTEIN_KINASE_ST"/>
    <property type="match status" value="1"/>
</dbReference>
<dbReference type="CDD" id="cd14003">
    <property type="entry name" value="STKc_AMPK-like"/>
    <property type="match status" value="1"/>
</dbReference>
<dbReference type="InterPro" id="IPR015940">
    <property type="entry name" value="UBA"/>
</dbReference>
<dbReference type="FunFam" id="1.10.510.10:FF:000571">
    <property type="entry name" value="Maternal embryonic leucine zipper kinase"/>
    <property type="match status" value="1"/>
</dbReference>
<dbReference type="Proteomes" id="UP001295684">
    <property type="component" value="Unassembled WGS sequence"/>
</dbReference>
<evidence type="ECO:0000259" key="6">
    <source>
        <dbReference type="PROSITE" id="PS50011"/>
    </source>
</evidence>
<evidence type="ECO:0000256" key="5">
    <source>
        <dbReference type="SAM" id="MobiDB-lite"/>
    </source>
</evidence>
<feature type="region of interest" description="Disordered" evidence="5">
    <location>
        <begin position="376"/>
        <end position="415"/>
    </location>
</feature>
<evidence type="ECO:0000313" key="8">
    <source>
        <dbReference type="EMBL" id="CAI2368922.1"/>
    </source>
</evidence>
<feature type="region of interest" description="Disordered" evidence="5">
    <location>
        <begin position="42"/>
        <end position="106"/>
    </location>
</feature>
<evidence type="ECO:0000256" key="3">
    <source>
        <dbReference type="ARBA" id="ARBA00022840"/>
    </source>
</evidence>
<dbReference type="FunFam" id="3.30.200.20:FF:000042">
    <property type="entry name" value="Aurora kinase A"/>
    <property type="match status" value="1"/>
</dbReference>
<dbReference type="InterPro" id="IPR011009">
    <property type="entry name" value="Kinase-like_dom_sf"/>
</dbReference>
<reference evidence="8" key="1">
    <citation type="submission" date="2023-07" db="EMBL/GenBank/DDBJ databases">
        <authorList>
            <consortium name="AG Swart"/>
            <person name="Singh M."/>
            <person name="Singh A."/>
            <person name="Seah K."/>
            <person name="Emmerich C."/>
        </authorList>
    </citation>
    <scope>NUCLEOTIDE SEQUENCE</scope>
    <source>
        <strain evidence="8">DP1</strain>
    </source>
</reference>
<dbReference type="AlphaFoldDB" id="A0AAD1XF07"/>
<proteinExistence type="predicted"/>
<dbReference type="PANTHER" id="PTHR24346:SF30">
    <property type="entry name" value="MATERNAL EMBRYONIC LEUCINE ZIPPER KINASE"/>
    <property type="match status" value="1"/>
</dbReference>
<dbReference type="PROSITE" id="PS50030">
    <property type="entry name" value="UBA"/>
    <property type="match status" value="1"/>
</dbReference>
<dbReference type="PROSITE" id="PS50011">
    <property type="entry name" value="PROTEIN_KINASE_DOM"/>
    <property type="match status" value="1"/>
</dbReference>
<feature type="region of interest" description="Disordered" evidence="5">
    <location>
        <begin position="224"/>
        <end position="252"/>
    </location>
</feature>
<dbReference type="PROSITE" id="PS00107">
    <property type="entry name" value="PROTEIN_KINASE_ATP"/>
    <property type="match status" value="1"/>
</dbReference>
<organism evidence="8 9">
    <name type="scientific">Euplotes crassus</name>
    <dbReference type="NCBI Taxonomy" id="5936"/>
    <lineage>
        <taxon>Eukaryota</taxon>
        <taxon>Sar</taxon>
        <taxon>Alveolata</taxon>
        <taxon>Ciliophora</taxon>
        <taxon>Intramacronucleata</taxon>
        <taxon>Spirotrichea</taxon>
        <taxon>Hypotrichia</taxon>
        <taxon>Euplotida</taxon>
        <taxon>Euplotidae</taxon>
        <taxon>Moneuplotes</taxon>
    </lineage>
</organism>
<dbReference type="InterPro" id="IPR017441">
    <property type="entry name" value="Protein_kinase_ATP_BS"/>
</dbReference>
<sequence length="1245" mass="141963">MSFKKQIENPNSTPYMAKYSKKGTYHAHHHSVALNSPQYTHAISSSTGSTHELKTVSSRLPKPVGKLTGKGTPNIRKSKEARKSSKVNDLVPSKHKPRHTKASSVTNYPQSIEAYSSKTKSNALKQKPAYIILTIDNSGEKGNLKKKETPKSLMSSLSNASYAKQGQSYQKLSSLKKSCKKRPTHQRTKSDHIIKSKPFINFKLAKGQSCLGTIQSKNMRISKGKANTGTRSSFMINPPGPSKISKSSRKMSKECTISKAKYDKKTVKSSKIPKEGVSKHKRVKSNMNNAGTSKMFSDTLKSYHGGHPNSNSKKLLKTVTNKSSTVYSYHNKASSAASTKRLYKKESKPISKGSYISDKNTFQKPKGYKIMAKKSVANSPVTSLSKHPSSKVDSSIRPPTQTKKRKIGGHTKNSMSTHVKKKENFFCTQENQIQEDIDEFPSGIPEQKQRKTDHTKNIDDDSSLYKYKEYKKIYFDDPKQKKNSKIIESNYATEQNKYTKLLNTHFNKVTKKSGSKDRGEYFNDKGDKSSKRESIKFDVLSSEPKSNASKRAQNNLKKYGNVNKEHNIIDSIVQKHIKNKSKYQQESPAKDTPPVVYQYTEKKKREEPKNDGSEGSKSGSLVSFEYNCKDSQSNLYKNRESSNRNESYEIMELNSFNEVKKSAEDVQEKYEETGLYGVFDKVLENRKNFYEEGSMKNHSINDLQDSINEDKKVFGSDVSESELSPRSKQIYGVVKIVRDHFKETGEPPETTKEFYRIGKCIGKGAFGKVNLAIQKVSQSLVAIKSINKQYLLDDSSKRKVMQEVYILKKIRHEHVVHFFETFETDKYILLVMELCGGGDLLNYVRKRRRLKEDLAKYFFKQIILALNYIHSKNIVHRDIKLDNILLDHQGNVKIGDFGVSKLVRPGEQMAEQCGTPAYIAPEILLDRGYSGYGVDIWSAGVVLYSMLYGTVPFKGNSMDELHNLIIRGNVTYKDDISQESISLLKGLFECDPTKRMTTDQILKHEWLSNVKEDLNIFTDTEKEIIKTEFTYNDTRRLNRNIKNESTVFTEHNLDSTRKSLEVNQTTKSVILAPFNSTKTHLSGLHDSIKEIMFKKGEMLKLDAKVRDVDRQYEFNNNCELDNGVYNRFVNEEEDKKEEEKSVRLDGQNSQSKLNRGESNKQTGLREIEGMMEEQNVEDKTHGRSTSHVRTLSTVISELDQEIIRKVCSFGYPKEFLMNCLRMNNLNYSTTSYYLLLHKKVRASEE</sequence>
<feature type="compositionally biased region" description="Polar residues" evidence="5">
    <location>
        <begin position="42"/>
        <end position="58"/>
    </location>
</feature>
<evidence type="ECO:0000256" key="4">
    <source>
        <dbReference type="PROSITE-ProRule" id="PRU10141"/>
    </source>
</evidence>
<feature type="compositionally biased region" description="Polar residues" evidence="5">
    <location>
        <begin position="376"/>
        <end position="401"/>
    </location>
</feature>
<protein>
    <submittedName>
        <fullName evidence="8">Uncharacterized protein</fullName>
    </submittedName>
</protein>
<dbReference type="SUPFAM" id="SSF56112">
    <property type="entry name" value="Protein kinase-like (PK-like)"/>
    <property type="match status" value="1"/>
</dbReference>
<dbReference type="GO" id="GO:0005524">
    <property type="term" value="F:ATP binding"/>
    <property type="evidence" value="ECO:0007669"/>
    <property type="project" value="UniProtKB-UniRule"/>
</dbReference>
<keyword evidence="3 4" id="KW-0067">ATP-binding</keyword>
<feature type="domain" description="UBA" evidence="7">
    <location>
        <begin position="1197"/>
        <end position="1237"/>
    </location>
</feature>
<dbReference type="EMBL" id="CAMPGE010010067">
    <property type="protein sequence ID" value="CAI2368922.1"/>
    <property type="molecule type" value="Genomic_DNA"/>
</dbReference>
<feature type="compositionally biased region" description="Basic and acidic residues" evidence="5">
    <location>
        <begin position="600"/>
        <end position="614"/>
    </location>
</feature>
<evidence type="ECO:0000256" key="2">
    <source>
        <dbReference type="ARBA" id="ARBA00022741"/>
    </source>
</evidence>
<feature type="binding site" evidence="4">
    <location>
        <position position="784"/>
    </location>
    <ligand>
        <name>ATP</name>
        <dbReference type="ChEBI" id="CHEBI:30616"/>
    </ligand>
</feature>
<evidence type="ECO:0000256" key="1">
    <source>
        <dbReference type="ARBA" id="ARBA00011245"/>
    </source>
</evidence>
<keyword evidence="9" id="KW-1185">Reference proteome</keyword>
<dbReference type="Pfam" id="PF00069">
    <property type="entry name" value="Pkinase"/>
    <property type="match status" value="1"/>
</dbReference>
<dbReference type="GO" id="GO:0004674">
    <property type="term" value="F:protein serine/threonine kinase activity"/>
    <property type="evidence" value="ECO:0007669"/>
    <property type="project" value="TreeGrafter"/>
</dbReference>
<keyword evidence="2 4" id="KW-0547">Nucleotide-binding</keyword>
<dbReference type="GO" id="GO:0005737">
    <property type="term" value="C:cytoplasm"/>
    <property type="evidence" value="ECO:0007669"/>
    <property type="project" value="TreeGrafter"/>
</dbReference>
<dbReference type="CDD" id="cd14335">
    <property type="entry name" value="UBA_SnRK1_plant"/>
    <property type="match status" value="1"/>
</dbReference>
<evidence type="ECO:0000313" key="9">
    <source>
        <dbReference type="Proteomes" id="UP001295684"/>
    </source>
</evidence>
<feature type="compositionally biased region" description="Basic and acidic residues" evidence="5">
    <location>
        <begin position="1154"/>
        <end position="1163"/>
    </location>
</feature>
<name>A0AAD1XF07_EUPCR</name>
<dbReference type="PANTHER" id="PTHR24346">
    <property type="entry name" value="MAP/MICROTUBULE AFFINITY-REGULATING KINASE"/>
    <property type="match status" value="1"/>
</dbReference>
<comment type="caution">
    <text evidence="8">The sequence shown here is derived from an EMBL/GenBank/DDBJ whole genome shotgun (WGS) entry which is preliminary data.</text>
</comment>
<dbReference type="SMART" id="SM00220">
    <property type="entry name" value="S_TKc"/>
    <property type="match status" value="1"/>
</dbReference>
<comment type="subunit">
    <text evidence="1">Monomer.</text>
</comment>
<feature type="domain" description="Protein kinase" evidence="6">
    <location>
        <begin position="755"/>
        <end position="1007"/>
    </location>
</feature>
<feature type="region of interest" description="Disordered" evidence="5">
    <location>
        <begin position="600"/>
        <end position="621"/>
    </location>
</feature>
<gene>
    <name evidence="8" type="ORF">ECRASSUSDP1_LOCUS10218</name>
</gene>
<evidence type="ECO:0000259" key="7">
    <source>
        <dbReference type="PROSITE" id="PS50030"/>
    </source>
</evidence>
<dbReference type="Gene3D" id="1.10.510.10">
    <property type="entry name" value="Transferase(Phosphotransferase) domain 1"/>
    <property type="match status" value="1"/>
</dbReference>
<dbReference type="GO" id="GO:0035556">
    <property type="term" value="P:intracellular signal transduction"/>
    <property type="evidence" value="ECO:0007669"/>
    <property type="project" value="TreeGrafter"/>
</dbReference>
<dbReference type="InterPro" id="IPR008271">
    <property type="entry name" value="Ser/Thr_kinase_AS"/>
</dbReference>
<feature type="compositionally biased region" description="Polar residues" evidence="5">
    <location>
        <begin position="224"/>
        <end position="235"/>
    </location>
</feature>
<feature type="region of interest" description="Disordered" evidence="5">
    <location>
        <begin position="1135"/>
        <end position="1163"/>
    </location>
</feature>
<accession>A0AAD1XF07</accession>